<sequence>MMLLVSMFSSTQIIINSLHIPLLQKSKKSVLASSPVLDYLLPELSIWQTGEVRQGQILENIDDYMLEETRLILKRVHLLCANLALPDATRFNIKLQTSSTSDILLITGAFKEKSQLTKLLNQDSWLTSTFNWLCPNYNALAHSQELNSFSHAYEKNRQQALHQYRHFGQNEQGMRCYLACNVQEGEPRLSWRLESPKTVYILKELQS</sequence>
<dbReference type="AlphaFoldDB" id="M4RLN1"/>
<dbReference type="RefSeq" id="WP_015430438.1">
    <property type="nucleotide sequence ID" value="NC_020514.1"/>
</dbReference>
<dbReference type="PATRIC" id="fig|1129794.4.peg.952"/>
<gene>
    <name evidence="1" type="ORF">C427_0965</name>
</gene>
<evidence type="ECO:0000313" key="2">
    <source>
        <dbReference type="Proteomes" id="UP000011864"/>
    </source>
</evidence>
<dbReference type="EMBL" id="CP003837">
    <property type="protein sequence ID" value="AGH43074.1"/>
    <property type="molecule type" value="Genomic_DNA"/>
</dbReference>
<dbReference type="HOGENOM" id="CLU_1394600_0_0_6"/>
<name>M4RLN1_9ALTE</name>
<evidence type="ECO:0000313" key="1">
    <source>
        <dbReference type="EMBL" id="AGH43074.1"/>
    </source>
</evidence>
<dbReference type="Proteomes" id="UP000011864">
    <property type="component" value="Chromosome"/>
</dbReference>
<protein>
    <submittedName>
        <fullName evidence="1">Uncharacterized protein</fullName>
    </submittedName>
</protein>
<keyword evidence="2" id="KW-1185">Reference proteome</keyword>
<accession>M4RLN1</accession>
<organism evidence="1 2">
    <name type="scientific">Paraglaciecola psychrophila 170</name>
    <dbReference type="NCBI Taxonomy" id="1129794"/>
    <lineage>
        <taxon>Bacteria</taxon>
        <taxon>Pseudomonadati</taxon>
        <taxon>Pseudomonadota</taxon>
        <taxon>Gammaproteobacteria</taxon>
        <taxon>Alteromonadales</taxon>
        <taxon>Alteromonadaceae</taxon>
        <taxon>Paraglaciecola</taxon>
    </lineage>
</organism>
<dbReference type="KEGG" id="gps:C427_0965"/>
<reference evidence="1 2" key="1">
    <citation type="journal article" date="2013" name="Genome Announc.">
        <title>Complete Genome Sequence of Glaciecola psychrophila Strain 170T.</title>
        <authorList>
            <person name="Yin J."/>
            <person name="Chen J."/>
            <person name="Liu G."/>
            <person name="Yu Y."/>
            <person name="Song L."/>
            <person name="Wang X."/>
            <person name="Qu X."/>
        </authorList>
    </citation>
    <scope>NUCLEOTIDE SEQUENCE [LARGE SCALE GENOMIC DNA]</scope>
    <source>
        <strain evidence="1 2">170</strain>
    </source>
</reference>
<proteinExistence type="predicted"/>